<dbReference type="PANTHER" id="PTHR19375">
    <property type="entry name" value="HEAT SHOCK PROTEIN 70KDA"/>
    <property type="match status" value="1"/>
</dbReference>
<reference evidence="4 5" key="1">
    <citation type="journal article" date="2018" name="Gigascience">
        <title>Genomes of trombidid mites reveal novel predicted allergens and laterally-transferred genes associated with secondary metabolism.</title>
        <authorList>
            <person name="Dong X."/>
            <person name="Chaisiri K."/>
            <person name="Xia D."/>
            <person name="Armstrong S.D."/>
            <person name="Fang Y."/>
            <person name="Donnelly M.J."/>
            <person name="Kadowaki T."/>
            <person name="McGarry J.W."/>
            <person name="Darby A.C."/>
            <person name="Makepeace B.L."/>
        </authorList>
    </citation>
    <scope>NUCLEOTIDE SEQUENCE [LARGE SCALE GENOMIC DNA]</scope>
    <source>
        <strain evidence="4">UoL-UT</strain>
    </source>
</reference>
<dbReference type="Gene3D" id="3.30.420.40">
    <property type="match status" value="1"/>
</dbReference>
<keyword evidence="5" id="KW-1185">Reference proteome</keyword>
<evidence type="ECO:0000256" key="3">
    <source>
        <dbReference type="ARBA" id="ARBA00022840"/>
    </source>
</evidence>
<dbReference type="EMBL" id="NCKV01042239">
    <property type="protein sequence ID" value="RWS18290.1"/>
    <property type="molecule type" value="Genomic_DNA"/>
</dbReference>
<feature type="non-terminal residue" evidence="4">
    <location>
        <position position="151"/>
    </location>
</feature>
<dbReference type="SUPFAM" id="SSF53067">
    <property type="entry name" value="Actin-like ATPase domain"/>
    <property type="match status" value="1"/>
</dbReference>
<evidence type="ECO:0000313" key="5">
    <source>
        <dbReference type="Proteomes" id="UP000288716"/>
    </source>
</evidence>
<keyword evidence="2" id="KW-0547">Nucleotide-binding</keyword>
<dbReference type="InterPro" id="IPR043129">
    <property type="entry name" value="ATPase_NBD"/>
</dbReference>
<comment type="caution">
    <text evidence="4">The sequence shown here is derived from an EMBL/GenBank/DDBJ whole genome shotgun (WGS) entry which is preliminary data.</text>
</comment>
<dbReference type="InterPro" id="IPR013126">
    <property type="entry name" value="Hsp_70_fam"/>
</dbReference>
<evidence type="ECO:0000313" key="4">
    <source>
        <dbReference type="EMBL" id="RWS18290.1"/>
    </source>
</evidence>
<dbReference type="GO" id="GO:0140662">
    <property type="term" value="F:ATP-dependent protein folding chaperone"/>
    <property type="evidence" value="ECO:0007669"/>
    <property type="project" value="InterPro"/>
</dbReference>
<evidence type="ECO:0000256" key="2">
    <source>
        <dbReference type="ARBA" id="ARBA00022741"/>
    </source>
</evidence>
<feature type="non-terminal residue" evidence="4">
    <location>
        <position position="1"/>
    </location>
</feature>
<keyword evidence="3" id="KW-0067">ATP-binding</keyword>
<name>A0A443RST7_9ACAR</name>
<dbReference type="GO" id="GO:0005524">
    <property type="term" value="F:ATP binding"/>
    <property type="evidence" value="ECO:0007669"/>
    <property type="project" value="UniProtKB-KW"/>
</dbReference>
<dbReference type="STRING" id="299467.A0A443RST7"/>
<dbReference type="Pfam" id="PF00012">
    <property type="entry name" value="HSP70"/>
    <property type="match status" value="1"/>
</dbReference>
<dbReference type="AlphaFoldDB" id="A0A443RST7"/>
<accession>A0A443RST7</accession>
<protein>
    <submittedName>
        <fullName evidence="4">Heat shock protein-like protein</fullName>
    </submittedName>
</protein>
<comment type="similarity">
    <text evidence="1">Belongs to the heat shock protein 70 family.</text>
</comment>
<organism evidence="4 5">
    <name type="scientific">Leptotrombidium deliense</name>
    <dbReference type="NCBI Taxonomy" id="299467"/>
    <lineage>
        <taxon>Eukaryota</taxon>
        <taxon>Metazoa</taxon>
        <taxon>Ecdysozoa</taxon>
        <taxon>Arthropoda</taxon>
        <taxon>Chelicerata</taxon>
        <taxon>Arachnida</taxon>
        <taxon>Acari</taxon>
        <taxon>Acariformes</taxon>
        <taxon>Trombidiformes</taxon>
        <taxon>Prostigmata</taxon>
        <taxon>Anystina</taxon>
        <taxon>Parasitengona</taxon>
        <taxon>Trombiculoidea</taxon>
        <taxon>Trombiculidae</taxon>
        <taxon>Leptotrombidium</taxon>
    </lineage>
</organism>
<dbReference type="Proteomes" id="UP000288716">
    <property type="component" value="Unassembled WGS sequence"/>
</dbReference>
<dbReference type="VEuPathDB" id="VectorBase:LDEU013750"/>
<proteinExistence type="inferred from homology"/>
<gene>
    <name evidence="4" type="ORF">B4U80_14644</name>
</gene>
<keyword evidence="4" id="KW-0346">Stress response</keyword>
<evidence type="ECO:0000256" key="1">
    <source>
        <dbReference type="ARBA" id="ARBA00007381"/>
    </source>
</evidence>
<sequence length="151" mass="16791">VQKFNHHNENEGVYVGIDFGTANCSISIANSNICNTLELEDGLRVPSIVYFNKSIIIGTEAKKYIGSKNTIFGIKQLLGRTVNAAFKEHIKHLPFTVDTQFERAKIVIDNGGITDRFNVEDIAAFILMKQKMSTELFLNRALDTVSITVPA</sequence>